<proteinExistence type="predicted"/>
<accession>A0A420V559</accession>
<dbReference type="PANTHER" id="PTHR11236:SF50">
    <property type="entry name" value="AMINODEOXYCHORISMATE SYNTHASE COMPONENT 1"/>
    <property type="match status" value="1"/>
</dbReference>
<dbReference type="Proteomes" id="UP000028058">
    <property type="component" value="Unassembled WGS sequence"/>
</dbReference>
<dbReference type="GO" id="GO:0000162">
    <property type="term" value="P:L-tryptophan biosynthetic process"/>
    <property type="evidence" value="ECO:0007669"/>
    <property type="project" value="TreeGrafter"/>
</dbReference>
<feature type="compositionally biased region" description="Basic and acidic residues" evidence="1">
    <location>
        <begin position="410"/>
        <end position="436"/>
    </location>
</feature>
<dbReference type="Gene3D" id="3.60.120.10">
    <property type="entry name" value="Anthranilate synthase"/>
    <property type="match status" value="1"/>
</dbReference>
<keyword evidence="4" id="KW-1185">Reference proteome</keyword>
<reference evidence="3 4" key="1">
    <citation type="journal article" date="2014" name="Genome Announc.">
        <title>Draft Genome Sequence of Streptomyces fradiae ATCC 19609, a Strain Highly Sensitive to Antibiotics.</title>
        <authorList>
            <person name="Bekker O.B."/>
            <person name="Klimina K.M."/>
            <person name="Vatlin A.A."/>
            <person name="Zakharevich N.V."/>
            <person name="Kasianov A.S."/>
            <person name="Danilenko V.N."/>
        </authorList>
    </citation>
    <scope>NUCLEOTIDE SEQUENCE [LARGE SCALE GENOMIC DNA]</scope>
    <source>
        <strain evidence="3 4">ATCC 19609</strain>
    </source>
</reference>
<name>A0A420V559_9ACTN</name>
<dbReference type="SUPFAM" id="SSF56322">
    <property type="entry name" value="ADC synthase"/>
    <property type="match status" value="1"/>
</dbReference>
<feature type="region of interest" description="Disordered" evidence="1">
    <location>
        <begin position="1"/>
        <end position="35"/>
    </location>
</feature>
<dbReference type="EMBL" id="JNAD02000004">
    <property type="protein sequence ID" value="RKM96561.1"/>
    <property type="molecule type" value="Genomic_DNA"/>
</dbReference>
<organism evidence="3 4">
    <name type="scientific">Streptomyces xinghaiensis</name>
    <dbReference type="NCBI Taxonomy" id="1038928"/>
    <lineage>
        <taxon>Bacteria</taxon>
        <taxon>Bacillati</taxon>
        <taxon>Actinomycetota</taxon>
        <taxon>Actinomycetes</taxon>
        <taxon>Kitasatosporales</taxon>
        <taxon>Streptomycetaceae</taxon>
        <taxon>Streptomyces</taxon>
    </lineage>
</organism>
<gene>
    <name evidence="3" type="ORF">SFRA_010930</name>
</gene>
<dbReference type="Pfam" id="PF00425">
    <property type="entry name" value="Chorismate_bind"/>
    <property type="match status" value="1"/>
</dbReference>
<comment type="caution">
    <text evidence="3">The sequence shown here is derived from an EMBL/GenBank/DDBJ whole genome shotgun (WGS) entry which is preliminary data.</text>
</comment>
<dbReference type="PRINTS" id="PR00095">
    <property type="entry name" value="ANTSNTHASEI"/>
</dbReference>
<feature type="domain" description="Chorismate-utilising enzyme C-terminal" evidence="2">
    <location>
        <begin position="146"/>
        <end position="399"/>
    </location>
</feature>
<dbReference type="GO" id="GO:0046820">
    <property type="term" value="F:4-amino-4-deoxychorismate synthase activity"/>
    <property type="evidence" value="ECO:0007669"/>
    <property type="project" value="TreeGrafter"/>
</dbReference>
<dbReference type="AlphaFoldDB" id="A0A420V559"/>
<dbReference type="InterPro" id="IPR019999">
    <property type="entry name" value="Anth_synth_I-like"/>
</dbReference>
<dbReference type="InterPro" id="IPR015890">
    <property type="entry name" value="Chorismate_C"/>
</dbReference>
<dbReference type="PANTHER" id="PTHR11236">
    <property type="entry name" value="AMINOBENZOATE/ANTHRANILATE SYNTHASE"/>
    <property type="match status" value="1"/>
</dbReference>
<evidence type="ECO:0000256" key="1">
    <source>
        <dbReference type="SAM" id="MobiDB-lite"/>
    </source>
</evidence>
<dbReference type="InterPro" id="IPR005801">
    <property type="entry name" value="ADC_synthase"/>
</dbReference>
<feature type="region of interest" description="Disordered" evidence="1">
    <location>
        <begin position="407"/>
        <end position="436"/>
    </location>
</feature>
<protein>
    <submittedName>
        <fullName evidence="3">Anthranilate synthase component I family protein</fullName>
    </submittedName>
</protein>
<evidence type="ECO:0000313" key="4">
    <source>
        <dbReference type="Proteomes" id="UP000028058"/>
    </source>
</evidence>
<sequence>MLYQLSHVRTVSPDHSGSHPVPGPLARSGDVSNSSGFPGQLKFRLPSVLRSSPAGRAGRPAGHRIAPVSDLVPLARFGGLVAADLRDVTGDPAALESGGFWAVVAGFEGGLVCARFGDVRPAPPPAPAPGAWRGPAPGEWTSSLDRDGYLAGVRRIREHIAAGEVYQANLCRVLSAPLPDPATADIDALTALLARGNPAPYAGTVRLPAHGVEIATASPELFLRRNGRTVESGPIKGTGRTAADLLEKDHAENVMIVDLVRNDLGRVCATGSVTVPELCAVEEHPGLVHLVSTVRGELAGGAGWPELLGGTFPPGSVTGAPKSSALRIIEELETAPRGPYCGGVGWVDADRGTGELAVGIRTFWIDREAPGGPLLRFGTGAGITWGSDPEREWAETELKARRLLAIASERPGKPEEAGQPQDAEHTAARGTRGEAL</sequence>
<evidence type="ECO:0000313" key="3">
    <source>
        <dbReference type="EMBL" id="RKM96561.1"/>
    </source>
</evidence>
<evidence type="ECO:0000259" key="2">
    <source>
        <dbReference type="Pfam" id="PF00425"/>
    </source>
</evidence>